<evidence type="ECO:0000313" key="1">
    <source>
        <dbReference type="EMBL" id="MFB9098081.1"/>
    </source>
</evidence>
<accession>A0ABV5GRT9</accession>
<reference evidence="1 2" key="1">
    <citation type="submission" date="2024-09" db="EMBL/GenBank/DDBJ databases">
        <authorList>
            <person name="Sun Q."/>
            <person name="Mori K."/>
        </authorList>
    </citation>
    <scope>NUCLEOTIDE SEQUENCE [LARGE SCALE GENOMIC DNA]</scope>
    <source>
        <strain evidence="1 2">CECT 7955</strain>
    </source>
</reference>
<name>A0ABV5GRT9_9FLAO</name>
<organism evidence="1 2">
    <name type="scientific">Flavobacterium jumunjinense</name>
    <dbReference type="NCBI Taxonomy" id="998845"/>
    <lineage>
        <taxon>Bacteria</taxon>
        <taxon>Pseudomonadati</taxon>
        <taxon>Bacteroidota</taxon>
        <taxon>Flavobacteriia</taxon>
        <taxon>Flavobacteriales</taxon>
        <taxon>Flavobacteriaceae</taxon>
        <taxon>Flavobacterium</taxon>
    </lineage>
</organism>
<dbReference type="RefSeq" id="WP_236456145.1">
    <property type="nucleotide sequence ID" value="NZ_CBCSGE010000003.1"/>
</dbReference>
<proteinExistence type="predicted"/>
<dbReference type="Proteomes" id="UP001589607">
    <property type="component" value="Unassembled WGS sequence"/>
</dbReference>
<keyword evidence="2" id="KW-1185">Reference proteome</keyword>
<comment type="caution">
    <text evidence="1">The sequence shown here is derived from an EMBL/GenBank/DDBJ whole genome shotgun (WGS) entry which is preliminary data.</text>
</comment>
<dbReference type="EMBL" id="JBHMEY010000067">
    <property type="protein sequence ID" value="MFB9098081.1"/>
    <property type="molecule type" value="Genomic_DNA"/>
</dbReference>
<gene>
    <name evidence="1" type="ORF">ACFFVF_16305</name>
</gene>
<protein>
    <submittedName>
        <fullName evidence="1">Uncharacterized protein</fullName>
    </submittedName>
</protein>
<evidence type="ECO:0000313" key="2">
    <source>
        <dbReference type="Proteomes" id="UP001589607"/>
    </source>
</evidence>
<sequence>MKTIFSIVLFFFIFEWTLAQEYKNLKTFQEKTSLKELPEGAWLKKDRKQQTIVWENANVYNLLQEKGETKYHSIRQIRDFYLWFDNERIAKGHQIKAAGIAGIVAGQLSILENWWILHFVIRNKEVHRFGNEGSKLVLAYAFPLLKEVYLSSTALEGETSKNWDILYATNEQCVALEPLYQSLSLRTIKTLDRMAKGKGIYCFGVPNRLRFEGEVMDCQSRANHAMTKVFLYYEKE</sequence>